<keyword evidence="5 9" id="KW-0540">Nuclease</keyword>
<reference evidence="12 13" key="1">
    <citation type="submission" date="2020-01" db="EMBL/GenBank/DDBJ databases">
        <title>Genome sequence of Desulfovibrio aerotolerans DSM 16695(T).</title>
        <authorList>
            <person name="Karnachuk O."/>
            <person name="Avakyan M."/>
            <person name="Mardanov A."/>
            <person name="Kadnikov V."/>
            <person name="Ravin N."/>
        </authorList>
    </citation>
    <scope>NUCLEOTIDE SEQUENCE [LARGE SCALE GENOMIC DNA]</scope>
    <source>
        <strain evidence="12 13">DSM 16695</strain>
    </source>
</reference>
<comment type="cofactor">
    <cofactor evidence="9">
        <name>Mg(2+)</name>
        <dbReference type="ChEBI" id="CHEBI:18420"/>
    </cofactor>
</comment>
<dbReference type="AlphaFoldDB" id="A0A7C9MQ16"/>
<keyword evidence="9" id="KW-0460">Magnesium</keyword>
<evidence type="ECO:0000256" key="2">
    <source>
        <dbReference type="ARBA" id="ARBA00010183"/>
    </source>
</evidence>
<dbReference type="GO" id="GO:0006364">
    <property type="term" value="P:rRNA processing"/>
    <property type="evidence" value="ECO:0007669"/>
    <property type="project" value="UniProtKB-UniRule"/>
</dbReference>
<evidence type="ECO:0000256" key="4">
    <source>
        <dbReference type="ARBA" id="ARBA00022664"/>
    </source>
</evidence>
<dbReference type="GO" id="GO:0006397">
    <property type="term" value="P:mRNA processing"/>
    <property type="evidence" value="ECO:0007669"/>
    <property type="project" value="UniProtKB-UniRule"/>
</dbReference>
<evidence type="ECO:0000259" key="11">
    <source>
        <dbReference type="PROSITE" id="PS50142"/>
    </source>
</evidence>
<dbReference type="Gene3D" id="3.30.160.20">
    <property type="match status" value="1"/>
</dbReference>
<dbReference type="InterPro" id="IPR014720">
    <property type="entry name" value="dsRBD_dom"/>
</dbReference>
<feature type="binding site" evidence="9">
    <location>
        <position position="131"/>
    </location>
    <ligand>
        <name>Mg(2+)</name>
        <dbReference type="ChEBI" id="CHEBI:18420"/>
    </ligand>
</feature>
<dbReference type="CDD" id="cd00593">
    <property type="entry name" value="RIBOc"/>
    <property type="match status" value="1"/>
</dbReference>
<dbReference type="InterPro" id="IPR000999">
    <property type="entry name" value="RNase_III_dom"/>
</dbReference>
<dbReference type="SUPFAM" id="SSF54768">
    <property type="entry name" value="dsRNA-binding domain-like"/>
    <property type="match status" value="1"/>
</dbReference>
<protein>
    <recommendedName>
        <fullName evidence="9">Ribonuclease 3</fullName>
        <ecNumber evidence="9">3.1.26.3</ecNumber>
    </recommendedName>
    <alternativeName>
        <fullName evidence="9">Ribonuclease III</fullName>
        <shortName evidence="9">RNase III</shortName>
    </alternativeName>
</protein>
<feature type="domain" description="DRBM" evidence="10">
    <location>
        <begin position="169"/>
        <end position="238"/>
    </location>
</feature>
<dbReference type="PROSITE" id="PS50142">
    <property type="entry name" value="RNASE_3_2"/>
    <property type="match status" value="1"/>
</dbReference>
<dbReference type="OrthoDB" id="9805026at2"/>
<dbReference type="GO" id="GO:0003725">
    <property type="term" value="F:double-stranded RNA binding"/>
    <property type="evidence" value="ECO:0007669"/>
    <property type="project" value="TreeGrafter"/>
</dbReference>
<dbReference type="GO" id="GO:0019843">
    <property type="term" value="F:rRNA binding"/>
    <property type="evidence" value="ECO:0007669"/>
    <property type="project" value="UniProtKB-KW"/>
</dbReference>
<name>A0A7C9MQ16_9BACT</name>
<feature type="active site" evidence="9">
    <location>
        <position position="131"/>
    </location>
</feature>
<evidence type="ECO:0000256" key="6">
    <source>
        <dbReference type="ARBA" id="ARBA00022759"/>
    </source>
</evidence>
<evidence type="ECO:0000313" key="12">
    <source>
        <dbReference type="EMBL" id="MYL84112.1"/>
    </source>
</evidence>
<keyword evidence="7 9" id="KW-0378">Hydrolase</keyword>
<evidence type="ECO:0000256" key="3">
    <source>
        <dbReference type="ARBA" id="ARBA00022552"/>
    </source>
</evidence>
<dbReference type="PANTHER" id="PTHR11207">
    <property type="entry name" value="RIBONUCLEASE III"/>
    <property type="match status" value="1"/>
</dbReference>
<dbReference type="GO" id="GO:0004525">
    <property type="term" value="F:ribonuclease III activity"/>
    <property type="evidence" value="ECO:0007669"/>
    <property type="project" value="UniProtKB-UniRule"/>
</dbReference>
<evidence type="ECO:0000256" key="8">
    <source>
        <dbReference type="ARBA" id="ARBA00022884"/>
    </source>
</evidence>
<dbReference type="PROSITE" id="PS00517">
    <property type="entry name" value="RNASE_3_1"/>
    <property type="match status" value="1"/>
</dbReference>
<dbReference type="SMART" id="SM00535">
    <property type="entry name" value="RIBOc"/>
    <property type="match status" value="1"/>
</dbReference>
<comment type="subcellular location">
    <subcellularLocation>
        <location evidence="9">Cytoplasm</location>
    </subcellularLocation>
</comment>
<dbReference type="PANTHER" id="PTHR11207:SF0">
    <property type="entry name" value="RIBONUCLEASE 3"/>
    <property type="match status" value="1"/>
</dbReference>
<dbReference type="SMART" id="SM00358">
    <property type="entry name" value="DSRM"/>
    <property type="match status" value="1"/>
</dbReference>
<dbReference type="HAMAP" id="MF_00104">
    <property type="entry name" value="RNase_III"/>
    <property type="match status" value="1"/>
</dbReference>
<feature type="domain" description="RNase III" evidence="11">
    <location>
        <begin position="14"/>
        <end position="142"/>
    </location>
</feature>
<dbReference type="FunFam" id="1.10.1520.10:FF:000001">
    <property type="entry name" value="Ribonuclease 3"/>
    <property type="match status" value="1"/>
</dbReference>
<comment type="caution">
    <text evidence="12">The sequence shown here is derived from an EMBL/GenBank/DDBJ whole genome shotgun (WGS) entry which is preliminary data.</text>
</comment>
<feature type="binding site" evidence="9">
    <location>
        <position position="55"/>
    </location>
    <ligand>
        <name>Mg(2+)</name>
        <dbReference type="ChEBI" id="CHEBI:18420"/>
    </ligand>
</feature>
<feature type="binding site" evidence="9">
    <location>
        <position position="128"/>
    </location>
    <ligand>
        <name>Mg(2+)</name>
        <dbReference type="ChEBI" id="CHEBI:18420"/>
    </ligand>
</feature>
<keyword evidence="8 9" id="KW-0694">RNA-binding</keyword>
<evidence type="ECO:0000313" key="13">
    <source>
        <dbReference type="Proteomes" id="UP000482487"/>
    </source>
</evidence>
<keyword evidence="9" id="KW-0699">rRNA-binding</keyword>
<dbReference type="EC" id="3.1.26.3" evidence="9"/>
<comment type="similarity">
    <text evidence="2">Belongs to the ribonuclease III family.</text>
</comment>
<dbReference type="SUPFAM" id="SSF69065">
    <property type="entry name" value="RNase III domain-like"/>
    <property type="match status" value="1"/>
</dbReference>
<comment type="function">
    <text evidence="9">Digests double-stranded RNA. Involved in the processing of primary rRNA transcript to yield the immediate precursors to the large and small rRNAs (23S and 16S). Processes some mRNAs, and tRNAs when they are encoded in the rRNA operon. Processes pre-crRNA and tracrRNA of type II CRISPR loci if present in the organism.</text>
</comment>
<dbReference type="GO" id="GO:0005737">
    <property type="term" value="C:cytoplasm"/>
    <property type="evidence" value="ECO:0007669"/>
    <property type="project" value="UniProtKB-SubCell"/>
</dbReference>
<gene>
    <name evidence="9 12" type="primary">rnc</name>
    <name evidence="12" type="ORF">GTA51_13345</name>
</gene>
<dbReference type="GO" id="GO:0008033">
    <property type="term" value="P:tRNA processing"/>
    <property type="evidence" value="ECO:0007669"/>
    <property type="project" value="UniProtKB-KW"/>
</dbReference>
<keyword evidence="9" id="KW-0819">tRNA processing</keyword>
<dbReference type="Pfam" id="PF14622">
    <property type="entry name" value="Ribonucleas_3_3"/>
    <property type="match status" value="1"/>
</dbReference>
<dbReference type="Pfam" id="PF00035">
    <property type="entry name" value="dsrm"/>
    <property type="match status" value="1"/>
</dbReference>
<evidence type="ECO:0000256" key="1">
    <source>
        <dbReference type="ARBA" id="ARBA00000109"/>
    </source>
</evidence>
<keyword evidence="13" id="KW-1185">Reference proteome</keyword>
<keyword evidence="6 9" id="KW-0255">Endonuclease</keyword>
<dbReference type="Gene3D" id="1.10.1520.10">
    <property type="entry name" value="Ribonuclease III domain"/>
    <property type="match status" value="1"/>
</dbReference>
<comment type="catalytic activity">
    <reaction evidence="1 9">
        <text>Endonucleolytic cleavage to 5'-phosphomonoester.</text>
        <dbReference type="EC" id="3.1.26.3"/>
    </reaction>
</comment>
<dbReference type="PROSITE" id="PS50137">
    <property type="entry name" value="DS_RBD"/>
    <property type="match status" value="1"/>
</dbReference>
<proteinExistence type="inferred from homology"/>
<dbReference type="CDD" id="cd10845">
    <property type="entry name" value="DSRM_RNAse_III_family"/>
    <property type="match status" value="1"/>
</dbReference>
<keyword evidence="3 9" id="KW-0698">rRNA processing</keyword>
<dbReference type="GO" id="GO:0010468">
    <property type="term" value="P:regulation of gene expression"/>
    <property type="evidence" value="ECO:0007669"/>
    <property type="project" value="TreeGrafter"/>
</dbReference>
<dbReference type="GO" id="GO:0046872">
    <property type="term" value="F:metal ion binding"/>
    <property type="evidence" value="ECO:0007669"/>
    <property type="project" value="UniProtKB-KW"/>
</dbReference>
<dbReference type="InterPro" id="IPR036389">
    <property type="entry name" value="RNase_III_sf"/>
</dbReference>
<evidence type="ECO:0000256" key="5">
    <source>
        <dbReference type="ARBA" id="ARBA00022722"/>
    </source>
</evidence>
<dbReference type="RefSeq" id="WP_160961820.1">
    <property type="nucleotide sequence ID" value="NZ_WVUD01000025.1"/>
</dbReference>
<evidence type="ECO:0000259" key="10">
    <source>
        <dbReference type="PROSITE" id="PS50137"/>
    </source>
</evidence>
<sequence length="245" mass="26532">MPAVSPPAAQAVAGDTIAAALGHAFADPRLLATALTHSSFANERGENAGHNERLEFLGDAVLELCVSAELFSRFPEAPEGELTLLRSQLVNESSLAEMARRLQLESHVLLGRGEENQGGRSRSSLLSDVFEAVVGAVFLDGGYGAAREFVDRVFDGLWPARPAAPKTKDFKSRLQEYTQKTHKTRPTYALLGSAGPEHDKRFEVRLTLPCGREVLATEKSVKKAEQMAARLALQSLGQEAFTDTD</sequence>
<accession>A0A7C9MQ16</accession>
<dbReference type="InterPro" id="IPR011907">
    <property type="entry name" value="RNase_III"/>
</dbReference>
<dbReference type="Proteomes" id="UP000482487">
    <property type="component" value="Unassembled WGS sequence"/>
</dbReference>
<organism evidence="12 13">
    <name type="scientific">Solidesulfovibrio aerotolerans</name>
    <dbReference type="NCBI Taxonomy" id="295255"/>
    <lineage>
        <taxon>Bacteria</taxon>
        <taxon>Pseudomonadati</taxon>
        <taxon>Thermodesulfobacteriota</taxon>
        <taxon>Desulfovibrionia</taxon>
        <taxon>Desulfovibrionales</taxon>
        <taxon>Desulfovibrionaceae</taxon>
        <taxon>Solidesulfovibrio</taxon>
    </lineage>
</organism>
<evidence type="ECO:0000256" key="7">
    <source>
        <dbReference type="ARBA" id="ARBA00022801"/>
    </source>
</evidence>
<keyword evidence="9" id="KW-0963">Cytoplasm</keyword>
<comment type="subunit">
    <text evidence="9">Homodimer.</text>
</comment>
<keyword evidence="9" id="KW-0479">Metal-binding</keyword>
<keyword evidence="4 9" id="KW-0507">mRNA processing</keyword>
<dbReference type="EMBL" id="WVUD01000025">
    <property type="protein sequence ID" value="MYL84112.1"/>
    <property type="molecule type" value="Genomic_DNA"/>
</dbReference>
<feature type="active site" evidence="9">
    <location>
        <position position="59"/>
    </location>
</feature>
<evidence type="ECO:0000256" key="9">
    <source>
        <dbReference type="HAMAP-Rule" id="MF_00104"/>
    </source>
</evidence>
<dbReference type="NCBIfam" id="TIGR02191">
    <property type="entry name" value="RNaseIII"/>
    <property type="match status" value="1"/>
</dbReference>